<dbReference type="EMBL" id="QJKJ01003104">
    <property type="protein sequence ID" value="RDX99944.1"/>
    <property type="molecule type" value="Genomic_DNA"/>
</dbReference>
<feature type="non-terminal residue" evidence="2">
    <location>
        <position position="1"/>
    </location>
</feature>
<evidence type="ECO:0000313" key="3">
    <source>
        <dbReference type="Proteomes" id="UP000257109"/>
    </source>
</evidence>
<protein>
    <submittedName>
        <fullName evidence="2">Uncharacterized protein</fullName>
    </submittedName>
</protein>
<name>A0A371HB10_MUCPR</name>
<dbReference type="OrthoDB" id="1432876at2759"/>
<accession>A0A371HB10</accession>
<proteinExistence type="predicted"/>
<comment type="caution">
    <text evidence="2">The sequence shown here is derived from an EMBL/GenBank/DDBJ whole genome shotgun (WGS) entry which is preliminary data.</text>
</comment>
<feature type="compositionally biased region" description="Polar residues" evidence="1">
    <location>
        <begin position="87"/>
        <end position="99"/>
    </location>
</feature>
<evidence type="ECO:0000313" key="2">
    <source>
        <dbReference type="EMBL" id="RDX99944.1"/>
    </source>
</evidence>
<feature type="region of interest" description="Disordered" evidence="1">
    <location>
        <begin position="78"/>
        <end position="113"/>
    </location>
</feature>
<evidence type="ECO:0000256" key="1">
    <source>
        <dbReference type="SAM" id="MobiDB-lite"/>
    </source>
</evidence>
<sequence length="113" mass="13086">MTTTWYPDICNYLVASSYPTGASKVVKEQLESEAKYYIWDDPYLWRLCNDQVMRNWSSTFVTQRPKEATMDQCKRPEKSLTVGCTGPPSSETYIDSSQPRLVPENWSDSKLEE</sequence>
<dbReference type="Proteomes" id="UP000257109">
    <property type="component" value="Unassembled WGS sequence"/>
</dbReference>
<gene>
    <name evidence="2" type="ORF">CR513_16942</name>
</gene>
<keyword evidence="3" id="KW-1185">Reference proteome</keyword>
<organism evidence="2 3">
    <name type="scientific">Mucuna pruriens</name>
    <name type="common">Velvet bean</name>
    <name type="synonym">Dolichos pruriens</name>
    <dbReference type="NCBI Taxonomy" id="157652"/>
    <lineage>
        <taxon>Eukaryota</taxon>
        <taxon>Viridiplantae</taxon>
        <taxon>Streptophyta</taxon>
        <taxon>Embryophyta</taxon>
        <taxon>Tracheophyta</taxon>
        <taxon>Spermatophyta</taxon>
        <taxon>Magnoliopsida</taxon>
        <taxon>eudicotyledons</taxon>
        <taxon>Gunneridae</taxon>
        <taxon>Pentapetalae</taxon>
        <taxon>rosids</taxon>
        <taxon>fabids</taxon>
        <taxon>Fabales</taxon>
        <taxon>Fabaceae</taxon>
        <taxon>Papilionoideae</taxon>
        <taxon>50 kb inversion clade</taxon>
        <taxon>NPAAA clade</taxon>
        <taxon>indigoferoid/millettioid clade</taxon>
        <taxon>Phaseoleae</taxon>
        <taxon>Mucuna</taxon>
    </lineage>
</organism>
<dbReference type="AlphaFoldDB" id="A0A371HB10"/>
<reference evidence="2" key="1">
    <citation type="submission" date="2018-05" db="EMBL/GenBank/DDBJ databases">
        <title>Draft genome of Mucuna pruriens seed.</title>
        <authorList>
            <person name="Nnadi N.E."/>
            <person name="Vos R."/>
            <person name="Hasami M.H."/>
            <person name="Devisetty U.K."/>
            <person name="Aguiy J.C."/>
        </authorList>
    </citation>
    <scope>NUCLEOTIDE SEQUENCE [LARGE SCALE GENOMIC DNA]</scope>
    <source>
        <strain evidence="2">JCA_2017</strain>
    </source>
</reference>